<dbReference type="PANTHER" id="PTHR45228">
    <property type="entry name" value="CYCLIC DI-GMP PHOSPHODIESTERASE TM_0186-RELATED"/>
    <property type="match status" value="1"/>
</dbReference>
<sequence>MRKDNSNLFSAEEAVLQNALVDTVDQSYTGNDLLPRYKALTSQYKKLLRLCRKIFHISDSQGLALQQQQNEMQMLLDNAEQGFLTFGSALKVNRQYSQECVRIFGKKIAGEPIVELLGQVESICAEQVVDNLRKVFTLPADEGKQLLQQLSRVVTIGDKNVRVEYKKITQTGSELDHILVMMILTDITEKLRADAQIHYLSFHDKLTDLYNRAYAERMMPILEQADKLPLSIVMIDMNGLKVVNDVFGHAQGDQQLVSLARVLRQACRESDIICRWGGDEFVIFLPNTKQTECIAICEFIGRLCRDVKHTSISLSAAIGVSTKEEMGMQLSEAFSAAENRMYSNKLKEGQVIRQEIIDSLLVRLQQQCFEQAGHNERIAALGARFIHYLGLSADSLELRTMHPLAMLHDIGKVAIPKNVLGKKGLLTAKERELVQLHSDIGYRMAQSFGDSSLADMILTLHERWDGQGYPYGLRGQAIPWLARVFAIIEVYDVITHERPYGEEMQKAEALTEILCGSGKMFDPDLVEKFIQFMQEK</sequence>
<evidence type="ECO:0000259" key="2">
    <source>
        <dbReference type="PROSITE" id="PS51832"/>
    </source>
</evidence>
<dbReference type="SMART" id="SM00267">
    <property type="entry name" value="GGDEF"/>
    <property type="match status" value="1"/>
</dbReference>
<dbReference type="Pfam" id="PF00990">
    <property type="entry name" value="GGDEF"/>
    <property type="match status" value="1"/>
</dbReference>
<dbReference type="Gene3D" id="1.10.3210.10">
    <property type="entry name" value="Hypothetical protein af1432"/>
    <property type="match status" value="1"/>
</dbReference>
<dbReference type="InterPro" id="IPR052020">
    <property type="entry name" value="Cyclic_di-GMP/3'3'-cGAMP_PDE"/>
</dbReference>
<dbReference type="SUPFAM" id="SSF55073">
    <property type="entry name" value="Nucleotide cyclase"/>
    <property type="match status" value="1"/>
</dbReference>
<evidence type="ECO:0000313" key="3">
    <source>
        <dbReference type="EMBL" id="CQR73631.1"/>
    </source>
</evidence>
<organism evidence="3 4">
    <name type="scientific">Sporomusa ovata</name>
    <dbReference type="NCBI Taxonomy" id="2378"/>
    <lineage>
        <taxon>Bacteria</taxon>
        <taxon>Bacillati</taxon>
        <taxon>Bacillota</taxon>
        <taxon>Negativicutes</taxon>
        <taxon>Selenomonadales</taxon>
        <taxon>Sporomusaceae</taxon>
        <taxon>Sporomusa</taxon>
    </lineage>
</organism>
<dbReference type="RefSeq" id="WP_021170905.1">
    <property type="nucleotide sequence ID" value="NZ_CTRP01000014.1"/>
</dbReference>
<dbReference type="CDD" id="cd00077">
    <property type="entry name" value="HDc"/>
    <property type="match status" value="1"/>
</dbReference>
<gene>
    <name evidence="3" type="ORF">SpAn4DRAFT_0093</name>
</gene>
<feature type="domain" description="HD-GYP" evidence="2">
    <location>
        <begin position="349"/>
        <end position="536"/>
    </location>
</feature>
<dbReference type="InterPro" id="IPR029787">
    <property type="entry name" value="Nucleotide_cyclase"/>
</dbReference>
<name>A0A0U1L1U8_9FIRM</name>
<proteinExistence type="predicted"/>
<evidence type="ECO:0000259" key="1">
    <source>
        <dbReference type="PROSITE" id="PS50887"/>
    </source>
</evidence>
<dbReference type="InterPro" id="IPR003607">
    <property type="entry name" value="HD/PDEase_dom"/>
</dbReference>
<dbReference type="PANTHER" id="PTHR45228:SF1">
    <property type="entry name" value="CYCLIC DI-GMP PHOSPHODIESTERASE TM_0186"/>
    <property type="match status" value="1"/>
</dbReference>
<evidence type="ECO:0000313" key="4">
    <source>
        <dbReference type="Proteomes" id="UP000049855"/>
    </source>
</evidence>
<dbReference type="EMBL" id="CTRP01000014">
    <property type="protein sequence ID" value="CQR73631.1"/>
    <property type="molecule type" value="Genomic_DNA"/>
</dbReference>
<keyword evidence="4" id="KW-1185">Reference proteome</keyword>
<dbReference type="InterPro" id="IPR000160">
    <property type="entry name" value="GGDEF_dom"/>
</dbReference>
<accession>A0A0U1L1U8</accession>
<reference evidence="4" key="1">
    <citation type="submission" date="2015-03" db="EMBL/GenBank/DDBJ databases">
        <authorList>
            <person name="Nijsse Bart"/>
        </authorList>
    </citation>
    <scope>NUCLEOTIDE SEQUENCE [LARGE SCALE GENOMIC DNA]</scope>
</reference>
<dbReference type="InterPro" id="IPR037522">
    <property type="entry name" value="HD_GYP_dom"/>
</dbReference>
<dbReference type="AlphaFoldDB" id="A0A0U1L1U8"/>
<dbReference type="PROSITE" id="PS51832">
    <property type="entry name" value="HD_GYP"/>
    <property type="match status" value="1"/>
</dbReference>
<dbReference type="Gene3D" id="3.30.70.270">
    <property type="match status" value="1"/>
</dbReference>
<dbReference type="NCBIfam" id="TIGR00254">
    <property type="entry name" value="GGDEF"/>
    <property type="match status" value="1"/>
</dbReference>
<feature type="domain" description="GGDEF" evidence="1">
    <location>
        <begin position="228"/>
        <end position="359"/>
    </location>
</feature>
<dbReference type="PROSITE" id="PS50887">
    <property type="entry name" value="GGDEF"/>
    <property type="match status" value="1"/>
</dbReference>
<dbReference type="InterPro" id="IPR043128">
    <property type="entry name" value="Rev_trsase/Diguanyl_cyclase"/>
</dbReference>
<dbReference type="Pfam" id="PF13487">
    <property type="entry name" value="HD_5"/>
    <property type="match status" value="1"/>
</dbReference>
<dbReference type="SUPFAM" id="SSF109604">
    <property type="entry name" value="HD-domain/PDEase-like"/>
    <property type="match status" value="1"/>
</dbReference>
<protein>
    <submittedName>
        <fullName evidence="3">FOG: GGDEF domain</fullName>
    </submittedName>
</protein>
<dbReference type="Proteomes" id="UP000049855">
    <property type="component" value="Unassembled WGS sequence"/>
</dbReference>
<dbReference type="CDD" id="cd01949">
    <property type="entry name" value="GGDEF"/>
    <property type="match status" value="1"/>
</dbReference>